<dbReference type="RefSeq" id="WP_345576367.1">
    <property type="nucleotide sequence ID" value="NZ_BAABIF010000030.1"/>
</dbReference>
<keyword evidence="3" id="KW-1185">Reference proteome</keyword>
<sequence length="78" mass="8849">MGGIGKTPDPGKKALRSSQSRSFHRKPVSAAYRRRARMDRHSEDDVTKIVDFRDPARSVLSVREHWKHGKPLFAGHQG</sequence>
<feature type="region of interest" description="Disordered" evidence="1">
    <location>
        <begin position="1"/>
        <end position="44"/>
    </location>
</feature>
<feature type="compositionally biased region" description="Basic residues" evidence="1">
    <location>
        <begin position="22"/>
        <end position="38"/>
    </location>
</feature>
<dbReference type="Proteomes" id="UP000554342">
    <property type="component" value="Unassembled WGS sequence"/>
</dbReference>
<protein>
    <submittedName>
        <fullName evidence="2">Uncharacterized protein</fullName>
    </submittedName>
</protein>
<organism evidence="2 3">
    <name type="scientific">Stakelama sediminis</name>
    <dbReference type="NCBI Taxonomy" id="463200"/>
    <lineage>
        <taxon>Bacteria</taxon>
        <taxon>Pseudomonadati</taxon>
        <taxon>Pseudomonadota</taxon>
        <taxon>Alphaproteobacteria</taxon>
        <taxon>Sphingomonadales</taxon>
        <taxon>Sphingomonadaceae</taxon>
        <taxon>Stakelama</taxon>
    </lineage>
</organism>
<comment type="caution">
    <text evidence="2">The sequence shown here is derived from an EMBL/GenBank/DDBJ whole genome shotgun (WGS) entry which is preliminary data.</text>
</comment>
<accession>A0A840Z0V4</accession>
<name>A0A840Z0V4_9SPHN</name>
<evidence type="ECO:0000313" key="3">
    <source>
        <dbReference type="Proteomes" id="UP000554342"/>
    </source>
</evidence>
<evidence type="ECO:0000256" key="1">
    <source>
        <dbReference type="SAM" id="MobiDB-lite"/>
    </source>
</evidence>
<evidence type="ECO:0000313" key="2">
    <source>
        <dbReference type="EMBL" id="MBB5719608.1"/>
    </source>
</evidence>
<dbReference type="EMBL" id="JACIJI010000005">
    <property type="protein sequence ID" value="MBB5719608.1"/>
    <property type="molecule type" value="Genomic_DNA"/>
</dbReference>
<reference evidence="2 3" key="1">
    <citation type="submission" date="2020-08" db="EMBL/GenBank/DDBJ databases">
        <title>Genomic Encyclopedia of Type Strains, Phase IV (KMG-IV): sequencing the most valuable type-strain genomes for metagenomic binning, comparative biology and taxonomic classification.</title>
        <authorList>
            <person name="Goeker M."/>
        </authorList>
    </citation>
    <scope>NUCLEOTIDE SEQUENCE [LARGE SCALE GENOMIC DNA]</scope>
    <source>
        <strain evidence="2 3">DSM 27203</strain>
    </source>
</reference>
<dbReference type="AlphaFoldDB" id="A0A840Z0V4"/>
<gene>
    <name evidence="2" type="ORF">FHR23_002556</name>
</gene>
<proteinExistence type="predicted"/>